<gene>
    <name evidence="1" type="ORF">EA798_16735</name>
</gene>
<evidence type="ECO:0000313" key="2">
    <source>
        <dbReference type="Proteomes" id="UP000279228"/>
    </source>
</evidence>
<dbReference type="RefSeq" id="WP_122099664.1">
    <property type="nucleotide sequence ID" value="NZ_JAMOHS010000028.1"/>
</dbReference>
<organism evidence="1 2">
    <name type="scientific">Pseudomonas songnenensis</name>
    <dbReference type="NCBI Taxonomy" id="1176259"/>
    <lineage>
        <taxon>Bacteria</taxon>
        <taxon>Pseudomonadati</taxon>
        <taxon>Pseudomonadota</taxon>
        <taxon>Gammaproteobacteria</taxon>
        <taxon>Pseudomonadales</taxon>
        <taxon>Pseudomonadaceae</taxon>
        <taxon>Pseudomonas</taxon>
    </lineage>
</organism>
<proteinExistence type="predicted"/>
<dbReference type="Proteomes" id="UP000279228">
    <property type="component" value="Unassembled WGS sequence"/>
</dbReference>
<evidence type="ECO:0000313" key="1">
    <source>
        <dbReference type="EMBL" id="RMH95434.1"/>
    </source>
</evidence>
<name>A0ABX9URS6_9PSED</name>
<accession>A0ABX9URS6</accession>
<protein>
    <submittedName>
        <fullName evidence="1">Uncharacterized protein</fullName>
    </submittedName>
</protein>
<dbReference type="EMBL" id="RFFN01000006">
    <property type="protein sequence ID" value="RMH95434.1"/>
    <property type="molecule type" value="Genomic_DNA"/>
</dbReference>
<keyword evidence="2" id="KW-1185">Reference proteome</keyword>
<sequence length="98" mass="10512">MNKINTTPRVAKNDPVLERVLREHALLINALAEGRMAAAYNALTAPPTGGTWALGDFVKNSAPSELGTSPNKYIIDGWRCVAGGTPGTWVQCRYLTGN</sequence>
<comment type="caution">
    <text evidence="1">The sequence shown here is derived from an EMBL/GenBank/DDBJ whole genome shotgun (WGS) entry which is preliminary data.</text>
</comment>
<reference evidence="1 2" key="1">
    <citation type="submission" date="2018-10" db="EMBL/GenBank/DDBJ databases">
        <title>Pseudomonas songnenensis NEAU-ST5-5(T) genome.</title>
        <authorList>
            <person name="Pengp J."/>
            <person name="Liu Z.-P."/>
        </authorList>
    </citation>
    <scope>NUCLEOTIDE SEQUENCE [LARGE SCALE GENOMIC DNA]</scope>
    <source>
        <strain evidence="1 2">NEAU-ST5-5</strain>
    </source>
</reference>